<dbReference type="RefSeq" id="WP_379936312.1">
    <property type="nucleotide sequence ID" value="NZ_JBHTHY010000023.1"/>
</dbReference>
<evidence type="ECO:0000313" key="1">
    <source>
        <dbReference type="EMBL" id="MFD0799349.1"/>
    </source>
</evidence>
<keyword evidence="2" id="KW-1185">Reference proteome</keyword>
<dbReference type="Proteomes" id="UP001597012">
    <property type="component" value="Unassembled WGS sequence"/>
</dbReference>
<evidence type="ECO:0000313" key="2">
    <source>
        <dbReference type="Proteomes" id="UP001597012"/>
    </source>
</evidence>
<dbReference type="Pfam" id="PF11751">
    <property type="entry name" value="PorP_SprF"/>
    <property type="match status" value="1"/>
</dbReference>
<sequence>MNNTPRKQVNNVQKAMVILTMLFGFMLTAQQLPQFTQYMYNTISVNPAYAGSRETLNATLLHRNQWAGLEGNPRTNTFSVHSPLRNERIGLGISYINDRLGFESTNYVYGDFSYTVPVSGEVNMSFGLKGGFTNYNLQNPDTNDPFFNSNFNSWTPNFGAGIYIGSDRWYFGASSPRILNTDLNDGEFEALERNSYYGIAGFVVDVARNVKFRPTAIAKITNGAPATYDFTASFLFNEKFWIGASYRVNDASNFGALMDYQVSRDFRLGYAYDLPTSTILPYTGGTHEIILIFEPRRRRGGAIKSPRYF</sequence>
<proteinExistence type="predicted"/>
<accession>A0ABW3BAJ1</accession>
<dbReference type="NCBIfam" id="TIGR03519">
    <property type="entry name" value="T9SS_PorP_fam"/>
    <property type="match status" value="1"/>
</dbReference>
<protein>
    <submittedName>
        <fullName evidence="1">Type IX secretion system membrane protein PorP/SprF</fullName>
    </submittedName>
</protein>
<dbReference type="InterPro" id="IPR019861">
    <property type="entry name" value="PorP/SprF_Bacteroidetes"/>
</dbReference>
<dbReference type="EMBL" id="JBHTHY010000023">
    <property type="protein sequence ID" value="MFD0799349.1"/>
    <property type="molecule type" value="Genomic_DNA"/>
</dbReference>
<organism evidence="1 2">
    <name type="scientific">Maribacter chungangensis</name>
    <dbReference type="NCBI Taxonomy" id="1069117"/>
    <lineage>
        <taxon>Bacteria</taxon>
        <taxon>Pseudomonadati</taxon>
        <taxon>Bacteroidota</taxon>
        <taxon>Flavobacteriia</taxon>
        <taxon>Flavobacteriales</taxon>
        <taxon>Flavobacteriaceae</taxon>
        <taxon>Maribacter</taxon>
    </lineage>
</organism>
<reference evidence="2" key="1">
    <citation type="journal article" date="2019" name="Int. J. Syst. Evol. Microbiol.">
        <title>The Global Catalogue of Microorganisms (GCM) 10K type strain sequencing project: providing services to taxonomists for standard genome sequencing and annotation.</title>
        <authorList>
            <consortium name="The Broad Institute Genomics Platform"/>
            <consortium name="The Broad Institute Genome Sequencing Center for Infectious Disease"/>
            <person name="Wu L."/>
            <person name="Ma J."/>
        </authorList>
    </citation>
    <scope>NUCLEOTIDE SEQUENCE [LARGE SCALE GENOMIC DNA]</scope>
    <source>
        <strain evidence="2">CCUG 61948</strain>
    </source>
</reference>
<name>A0ABW3BAJ1_9FLAO</name>
<gene>
    <name evidence="1" type="ORF">ACFQZJ_17895</name>
</gene>
<comment type="caution">
    <text evidence="1">The sequence shown here is derived from an EMBL/GenBank/DDBJ whole genome shotgun (WGS) entry which is preliminary data.</text>
</comment>